<sequence>MGPHRRHLLSLMAAALAVPALGQPRPDLPPEIADPRVSHFAFGPRDDQWRILVGLPDAPPPAQGYSAILALDGGRSFPHFWRHRESGAPQAPVILFGIGYEGANRRWRDLTSRAMAPVVPIAFYRPPPADRLTGGRDAFLMMIADMLLPELERRYPLDRGDMTIYGHSLGGLFVLHALFSRPRLFARYVAADPSVWWNAGESQREAQAFAGGVAAAGGLIDPTIPVMIAQAGLARQDHPHDPTSLVRILSRIRGLEVMYRPYPQESHGTLMKPSTADALNLHLSR</sequence>
<evidence type="ECO:0000313" key="7">
    <source>
        <dbReference type="Proteomes" id="UP000292859"/>
    </source>
</evidence>
<evidence type="ECO:0000256" key="3">
    <source>
        <dbReference type="SAM" id="SignalP"/>
    </source>
</evidence>
<name>A0A238VMZ0_9RHOB</name>
<reference evidence="6" key="1">
    <citation type="submission" date="2017-06" db="EMBL/GenBank/DDBJ databases">
        <authorList>
            <person name="Varghese N."/>
            <person name="Submissions S."/>
        </authorList>
    </citation>
    <scope>NUCLEOTIDE SEQUENCE [LARGE SCALE GENOMIC DNA]</scope>
    <source>
        <strain evidence="6">DSM 26170</strain>
    </source>
</reference>
<keyword evidence="7" id="KW-1185">Reference proteome</keyword>
<evidence type="ECO:0000313" key="6">
    <source>
        <dbReference type="Proteomes" id="UP000198409"/>
    </source>
</evidence>
<dbReference type="GO" id="GO:0016788">
    <property type="term" value="F:hydrolase activity, acting on ester bonds"/>
    <property type="evidence" value="ECO:0007669"/>
    <property type="project" value="TreeGrafter"/>
</dbReference>
<reference evidence="4" key="2">
    <citation type="submission" date="2017-06" db="EMBL/GenBank/DDBJ databases">
        <authorList>
            <person name="Kim H.J."/>
            <person name="Triplett B.A."/>
        </authorList>
    </citation>
    <scope>NUCLEOTIDE SEQUENCE [LARGE SCALE GENOMIC DNA]</scope>
    <source>
        <strain evidence="4">DSM 26170</strain>
    </source>
</reference>
<proteinExistence type="inferred from homology"/>
<dbReference type="EMBL" id="FZNM01000002">
    <property type="protein sequence ID" value="SNR35606.1"/>
    <property type="molecule type" value="Genomic_DNA"/>
</dbReference>
<keyword evidence="3" id="KW-0732">Signal</keyword>
<dbReference type="InterPro" id="IPR000801">
    <property type="entry name" value="Esterase-like"/>
</dbReference>
<protein>
    <submittedName>
        <fullName evidence="5">Alpha/beta hydrolase</fullName>
    </submittedName>
</protein>
<dbReference type="EMBL" id="SIRL01000002">
    <property type="protein sequence ID" value="TBN52321.1"/>
    <property type="molecule type" value="Genomic_DNA"/>
</dbReference>
<dbReference type="Gene3D" id="3.40.50.1820">
    <property type="entry name" value="alpha/beta hydrolase"/>
    <property type="match status" value="1"/>
</dbReference>
<organism evidence="4 6">
    <name type="scientific">Paracoccus sediminis</name>
    <dbReference type="NCBI Taxonomy" id="1214787"/>
    <lineage>
        <taxon>Bacteria</taxon>
        <taxon>Pseudomonadati</taxon>
        <taxon>Pseudomonadota</taxon>
        <taxon>Alphaproteobacteria</taxon>
        <taxon>Rhodobacterales</taxon>
        <taxon>Paracoccaceae</taxon>
        <taxon>Paracoccus</taxon>
    </lineage>
</organism>
<dbReference type="Proteomes" id="UP000198409">
    <property type="component" value="Unassembled WGS sequence"/>
</dbReference>
<reference evidence="5 7" key="3">
    <citation type="submission" date="2019-02" db="EMBL/GenBank/DDBJ databases">
        <authorList>
            <person name="Zhang G."/>
        </authorList>
    </citation>
    <scope>NUCLEOTIDE SEQUENCE [LARGE SCALE GENOMIC DNA]</scope>
    <source>
        <strain evidence="5 7">CMB17</strain>
    </source>
</reference>
<comment type="similarity">
    <text evidence="1">Belongs to the esterase D family.</text>
</comment>
<accession>A0A238VMZ0</accession>
<gene>
    <name evidence="5" type="ORF">EYF88_05420</name>
    <name evidence="4" type="ORF">SAMN06265378_102461</name>
</gene>
<evidence type="ECO:0000313" key="4">
    <source>
        <dbReference type="EMBL" id="SNR35606.1"/>
    </source>
</evidence>
<dbReference type="SUPFAM" id="SSF53474">
    <property type="entry name" value="alpha/beta-Hydrolases"/>
    <property type="match status" value="1"/>
</dbReference>
<dbReference type="PANTHER" id="PTHR40841:SF2">
    <property type="entry name" value="SIDEROPHORE-DEGRADING ESTERASE (EUROFUNG)"/>
    <property type="match status" value="1"/>
</dbReference>
<evidence type="ECO:0000313" key="5">
    <source>
        <dbReference type="EMBL" id="TBN52321.1"/>
    </source>
</evidence>
<dbReference type="PANTHER" id="PTHR40841">
    <property type="entry name" value="SIDEROPHORE TRIACETYLFUSARININE C ESTERASE"/>
    <property type="match status" value="1"/>
</dbReference>
<keyword evidence="2 5" id="KW-0378">Hydrolase</keyword>
<dbReference type="InterPro" id="IPR052558">
    <property type="entry name" value="Siderophore_Hydrolase_D"/>
</dbReference>
<dbReference type="AlphaFoldDB" id="A0A238VMZ0"/>
<dbReference type="OrthoDB" id="9784036at2"/>
<dbReference type="InterPro" id="IPR029058">
    <property type="entry name" value="AB_hydrolase_fold"/>
</dbReference>
<evidence type="ECO:0000256" key="1">
    <source>
        <dbReference type="ARBA" id="ARBA00005622"/>
    </source>
</evidence>
<feature type="signal peptide" evidence="3">
    <location>
        <begin position="1"/>
        <end position="22"/>
    </location>
</feature>
<feature type="chain" id="PRO_5012308528" evidence="3">
    <location>
        <begin position="23"/>
        <end position="285"/>
    </location>
</feature>
<dbReference type="Proteomes" id="UP000292859">
    <property type="component" value="Unassembled WGS sequence"/>
</dbReference>
<evidence type="ECO:0000256" key="2">
    <source>
        <dbReference type="ARBA" id="ARBA00022801"/>
    </source>
</evidence>
<dbReference type="Pfam" id="PF00756">
    <property type="entry name" value="Esterase"/>
    <property type="match status" value="1"/>
</dbReference>